<name>A0AAE3IKI9_9BACT</name>
<proteinExistence type="predicted"/>
<dbReference type="Proteomes" id="UP001209317">
    <property type="component" value="Unassembled WGS sequence"/>
</dbReference>
<evidence type="ECO:0000313" key="5">
    <source>
        <dbReference type="EMBL" id="MCU7693408.1"/>
    </source>
</evidence>
<dbReference type="EMBL" id="JAOTPL010000002">
    <property type="protein sequence ID" value="MCU7693408.1"/>
    <property type="molecule type" value="Genomic_DNA"/>
</dbReference>
<keyword evidence="2" id="KW-0812">Transmembrane</keyword>
<feature type="region of interest" description="Disordered" evidence="1">
    <location>
        <begin position="183"/>
        <end position="202"/>
    </location>
</feature>
<dbReference type="InterPro" id="IPR025645">
    <property type="entry name" value="DUF4349"/>
</dbReference>
<keyword evidence="2" id="KW-0472">Membrane</keyword>
<comment type="caution">
    <text evidence="5">The sequence shown here is derived from an EMBL/GenBank/DDBJ whole genome shotgun (WGS) entry which is preliminary data.</text>
</comment>
<keyword evidence="6" id="KW-1185">Reference proteome</keyword>
<evidence type="ECO:0000259" key="4">
    <source>
        <dbReference type="Pfam" id="PF14257"/>
    </source>
</evidence>
<feature type="compositionally biased region" description="Basic and acidic residues" evidence="1">
    <location>
        <begin position="190"/>
        <end position="199"/>
    </location>
</feature>
<feature type="transmembrane region" description="Helical" evidence="2">
    <location>
        <begin position="275"/>
        <end position="302"/>
    </location>
</feature>
<dbReference type="RefSeq" id="WP_263036893.1">
    <property type="nucleotide sequence ID" value="NZ_JAOTPL010000002.1"/>
</dbReference>
<evidence type="ECO:0000256" key="3">
    <source>
        <dbReference type="SAM" id="SignalP"/>
    </source>
</evidence>
<protein>
    <submittedName>
        <fullName evidence="5">DUF4349 domain-containing protein</fullName>
    </submittedName>
</protein>
<sequence>MHTKTIACLLILIALLLNSCGNSNVDHQSADRAESAAATPETAEDVTADNASIVSSYIAKAGTDSTKKIIKTADLKFKSKDAVKTTYNIEDLVRANGGFVESSEISKTQQDEKLVQTTRDSALQIIHYVLQSNVTLRVPQYNLDTLLKQISNHIDFLESRNLTAEDATLKYFAEELRQKRASRSQNRIDSLQRGKRGDLSDNVSAENARYNRQLSADEALLNKIQLDDKVNYSTVHLHIFQDKKEFKTTVPFVKSINTYKPDFGLRFIDALKTGWYLFLEFVLILTRLWWLLFVAIGIWLVVKMLQKISRKKRL</sequence>
<organism evidence="5 6">
    <name type="scientific">Haoranjiania flava</name>
    <dbReference type="NCBI Taxonomy" id="1856322"/>
    <lineage>
        <taxon>Bacteria</taxon>
        <taxon>Pseudomonadati</taxon>
        <taxon>Bacteroidota</taxon>
        <taxon>Chitinophagia</taxon>
        <taxon>Chitinophagales</taxon>
        <taxon>Chitinophagaceae</taxon>
        <taxon>Haoranjiania</taxon>
    </lineage>
</organism>
<dbReference type="AlphaFoldDB" id="A0AAE3IKI9"/>
<evidence type="ECO:0000313" key="6">
    <source>
        <dbReference type="Proteomes" id="UP001209317"/>
    </source>
</evidence>
<dbReference type="Pfam" id="PF14257">
    <property type="entry name" value="DUF4349"/>
    <property type="match status" value="1"/>
</dbReference>
<gene>
    <name evidence="5" type="ORF">OD355_02620</name>
</gene>
<feature type="domain" description="DUF4349" evidence="4">
    <location>
        <begin position="67"/>
        <end position="301"/>
    </location>
</feature>
<evidence type="ECO:0000256" key="2">
    <source>
        <dbReference type="SAM" id="Phobius"/>
    </source>
</evidence>
<accession>A0AAE3IKI9</accession>
<reference evidence="5" key="1">
    <citation type="submission" date="2022-10" db="EMBL/GenBank/DDBJ databases">
        <authorList>
            <person name="Kim H.S."/>
            <person name="Kim J.-S."/>
            <person name="Suh M.K."/>
            <person name="Eom M.K."/>
            <person name="Lee J.-S."/>
        </authorList>
    </citation>
    <scope>NUCLEOTIDE SEQUENCE</scope>
    <source>
        <strain evidence="5">LIP-5</strain>
    </source>
</reference>
<keyword evidence="3" id="KW-0732">Signal</keyword>
<feature type="signal peptide" evidence="3">
    <location>
        <begin position="1"/>
        <end position="24"/>
    </location>
</feature>
<keyword evidence="2" id="KW-1133">Transmembrane helix</keyword>
<evidence type="ECO:0000256" key="1">
    <source>
        <dbReference type="SAM" id="MobiDB-lite"/>
    </source>
</evidence>
<feature type="chain" id="PRO_5041907792" evidence="3">
    <location>
        <begin position="25"/>
        <end position="314"/>
    </location>
</feature>